<reference evidence="2 3" key="1">
    <citation type="journal article" date="2015" name="Proc. Natl. Acad. Sci. U.S.A.">
        <title>The resurrection genome of Boea hygrometrica: A blueprint for survival of dehydration.</title>
        <authorList>
            <person name="Xiao L."/>
            <person name="Yang G."/>
            <person name="Zhang L."/>
            <person name="Yang X."/>
            <person name="Zhao S."/>
            <person name="Ji Z."/>
            <person name="Zhou Q."/>
            <person name="Hu M."/>
            <person name="Wang Y."/>
            <person name="Chen M."/>
            <person name="Xu Y."/>
            <person name="Jin H."/>
            <person name="Xiao X."/>
            <person name="Hu G."/>
            <person name="Bao F."/>
            <person name="Hu Y."/>
            <person name="Wan P."/>
            <person name="Li L."/>
            <person name="Deng X."/>
            <person name="Kuang T."/>
            <person name="Xiang C."/>
            <person name="Zhu J.K."/>
            <person name="Oliver M.J."/>
            <person name="He Y."/>
        </authorList>
    </citation>
    <scope>NUCLEOTIDE SEQUENCE [LARGE SCALE GENOMIC DNA]</scope>
    <source>
        <strain evidence="3">cv. XS01</strain>
    </source>
</reference>
<feature type="compositionally biased region" description="Basic and acidic residues" evidence="1">
    <location>
        <begin position="14"/>
        <end position="33"/>
    </location>
</feature>
<keyword evidence="3" id="KW-1185">Reference proteome</keyword>
<name>A0A2Z7BDY6_9LAMI</name>
<dbReference type="EMBL" id="KV008504">
    <property type="protein sequence ID" value="KZV30167.1"/>
    <property type="molecule type" value="Genomic_DNA"/>
</dbReference>
<proteinExistence type="predicted"/>
<evidence type="ECO:0000313" key="3">
    <source>
        <dbReference type="Proteomes" id="UP000250235"/>
    </source>
</evidence>
<evidence type="ECO:0000313" key="2">
    <source>
        <dbReference type="EMBL" id="KZV30167.1"/>
    </source>
</evidence>
<dbReference type="Proteomes" id="UP000250235">
    <property type="component" value="Unassembled WGS sequence"/>
</dbReference>
<gene>
    <name evidence="2" type="ORF">F511_20797</name>
</gene>
<accession>A0A2Z7BDY6</accession>
<evidence type="ECO:0000256" key="1">
    <source>
        <dbReference type="SAM" id="MobiDB-lite"/>
    </source>
</evidence>
<sequence>MGPISNIGPKTPRAARDRPEQKLEAKFSRRNDAGDSPDGGRTVASVANLACGVWPHAAAPCAALPRSIVRQPWRTSGRPPRNIVAQPCAKRRTAMAQQLRNAAGSSPGHRVETAPSLRPMCAASAQRGPRSETNSLRSACTRRLMDFITNGVSSSSWPKQIPAKQGGGGARRPSRARTWPGPTGPGPTGEHSVHPYHRDFIITPIANQIGPIDSVSKTEYYDLKNHFSEPQCKMTVLPLNRSRTPQNPPQVLNTLSSVSVRESQIQYLCDPQWFRDTASRGPTIIVAPESQFRTCPSDHGKSLGSRTPQNPLRILNTLSSVSVRESRIQYLCDPQWFREKASRGPTTIVAPESQFRTCPTDHVKSI</sequence>
<protein>
    <submittedName>
        <fullName evidence="2">Uncharacterized protein</fullName>
    </submittedName>
</protein>
<organism evidence="2 3">
    <name type="scientific">Dorcoceras hygrometricum</name>
    <dbReference type="NCBI Taxonomy" id="472368"/>
    <lineage>
        <taxon>Eukaryota</taxon>
        <taxon>Viridiplantae</taxon>
        <taxon>Streptophyta</taxon>
        <taxon>Embryophyta</taxon>
        <taxon>Tracheophyta</taxon>
        <taxon>Spermatophyta</taxon>
        <taxon>Magnoliopsida</taxon>
        <taxon>eudicotyledons</taxon>
        <taxon>Gunneridae</taxon>
        <taxon>Pentapetalae</taxon>
        <taxon>asterids</taxon>
        <taxon>lamiids</taxon>
        <taxon>Lamiales</taxon>
        <taxon>Gesneriaceae</taxon>
        <taxon>Didymocarpoideae</taxon>
        <taxon>Trichosporeae</taxon>
        <taxon>Loxocarpinae</taxon>
        <taxon>Dorcoceras</taxon>
    </lineage>
</organism>
<dbReference type="AlphaFoldDB" id="A0A2Z7BDY6"/>
<feature type="region of interest" description="Disordered" evidence="1">
    <location>
        <begin position="1"/>
        <end position="40"/>
    </location>
</feature>
<feature type="region of interest" description="Disordered" evidence="1">
    <location>
        <begin position="152"/>
        <end position="194"/>
    </location>
</feature>